<feature type="transmembrane region" description="Helical" evidence="1">
    <location>
        <begin position="407"/>
        <end position="432"/>
    </location>
</feature>
<dbReference type="EMBL" id="KN822961">
    <property type="protein sequence ID" value="KIO31598.1"/>
    <property type="molecule type" value="Genomic_DNA"/>
</dbReference>
<reference evidence="3 4" key="1">
    <citation type="submission" date="2014-04" db="EMBL/GenBank/DDBJ databases">
        <authorList>
            <consortium name="DOE Joint Genome Institute"/>
            <person name="Kuo A."/>
            <person name="Girlanda M."/>
            <person name="Perotto S."/>
            <person name="Kohler A."/>
            <person name="Nagy L.G."/>
            <person name="Floudas D."/>
            <person name="Copeland A."/>
            <person name="Barry K.W."/>
            <person name="Cichocki N."/>
            <person name="Veneault-Fourrey C."/>
            <person name="LaButti K."/>
            <person name="Lindquist E.A."/>
            <person name="Lipzen A."/>
            <person name="Lundell T."/>
            <person name="Morin E."/>
            <person name="Murat C."/>
            <person name="Sun H."/>
            <person name="Tunlid A."/>
            <person name="Henrissat B."/>
            <person name="Grigoriev I.V."/>
            <person name="Hibbett D.S."/>
            <person name="Martin F."/>
            <person name="Nordberg H.P."/>
            <person name="Cantor M.N."/>
            <person name="Hua S.X."/>
        </authorList>
    </citation>
    <scope>NUCLEOTIDE SEQUENCE [LARGE SCALE GENOMIC DNA]</scope>
    <source>
        <strain evidence="3 4">MUT 4182</strain>
    </source>
</reference>
<reference evidence="4" key="2">
    <citation type="submission" date="2015-01" db="EMBL/GenBank/DDBJ databases">
        <title>Evolutionary Origins and Diversification of the Mycorrhizal Mutualists.</title>
        <authorList>
            <consortium name="DOE Joint Genome Institute"/>
            <consortium name="Mycorrhizal Genomics Consortium"/>
            <person name="Kohler A."/>
            <person name="Kuo A."/>
            <person name="Nagy L.G."/>
            <person name="Floudas D."/>
            <person name="Copeland A."/>
            <person name="Barry K.W."/>
            <person name="Cichocki N."/>
            <person name="Veneault-Fourrey C."/>
            <person name="LaButti K."/>
            <person name="Lindquist E.A."/>
            <person name="Lipzen A."/>
            <person name="Lundell T."/>
            <person name="Morin E."/>
            <person name="Murat C."/>
            <person name="Riley R."/>
            <person name="Ohm R."/>
            <person name="Sun H."/>
            <person name="Tunlid A."/>
            <person name="Henrissat B."/>
            <person name="Grigoriev I.V."/>
            <person name="Hibbett D.S."/>
            <person name="Martin F."/>
        </authorList>
    </citation>
    <scope>NUCLEOTIDE SEQUENCE [LARGE SCALE GENOMIC DNA]</scope>
    <source>
        <strain evidence="4">MUT 4182</strain>
    </source>
</reference>
<dbReference type="Pfam" id="PF01553">
    <property type="entry name" value="Acyltransferase"/>
    <property type="match status" value="1"/>
</dbReference>
<evidence type="ECO:0000259" key="2">
    <source>
        <dbReference type="SMART" id="SM00563"/>
    </source>
</evidence>
<dbReference type="GO" id="GO:0008654">
    <property type="term" value="P:phospholipid biosynthetic process"/>
    <property type="evidence" value="ECO:0007669"/>
    <property type="project" value="TreeGrafter"/>
</dbReference>
<dbReference type="GO" id="GO:0016287">
    <property type="term" value="F:glycerone-phosphate O-acyltransferase activity"/>
    <property type="evidence" value="ECO:0007669"/>
    <property type="project" value="TreeGrafter"/>
</dbReference>
<dbReference type="AlphaFoldDB" id="A0A0C3LCE9"/>
<dbReference type="PANTHER" id="PTHR31605:SF0">
    <property type="entry name" value="GLYCEROL-3-PHOSPHATE O-ACYLTRANSFERASE 1"/>
    <property type="match status" value="1"/>
</dbReference>
<dbReference type="GO" id="GO:0004366">
    <property type="term" value="F:glycerol-3-phosphate O-acyltransferase activity"/>
    <property type="evidence" value="ECO:0007669"/>
    <property type="project" value="TreeGrafter"/>
</dbReference>
<keyword evidence="1" id="KW-0472">Membrane</keyword>
<dbReference type="InterPro" id="IPR052744">
    <property type="entry name" value="GPAT/DAPAT"/>
</dbReference>
<feature type="transmembrane region" description="Helical" evidence="1">
    <location>
        <begin position="346"/>
        <end position="368"/>
    </location>
</feature>
<proteinExistence type="predicted"/>
<sequence>MYILIRYAALSGKRTATLFPDTPVAVACSLLFKFVLNVFYGTIVVENEHYIPKNGEPVIVCSNHVNSLTDALLLVTSVSSKKRNFLRLTAKDSQFGRKTFSSWLIENAGTLPIQRRKEHGDQADNSTTMDKLLTALSEGDAICLFPEGMSRFHPTMAPLKTGVARIVSDVLTRNRDNPEFAVTLLTCSLTYVHRWSFRSDVLVSFNPPLKLTVKDTPSLISTPDKPVDFEAIKSLTTFMHAQLSSNTIDSPSWDLVRVAKTAARIYVPLGTRMRLGDWVRVVARFVEGLAKPVEGTGAGTGGEGVAIERQGMKRTAYQDQLNALGLKDDRIRQSITLSRIKILWRLFLRICQTCLFLAIAAPGLFLWVPVFATTTYKSEQLKRSGPVWDTHDEVAQTKLVYGLASGIFVWLTAIILTTPIFGLGLFFTIWFVPAWMWLTLRWTEDLIAAFRAAVALYRLLWVSKADLKRLRETREDLHGRVMNVATEVLGLPKDPEAEFLVVEGEEGDDQPSRWAKHQRGRTRGGWDSALRYFSIRRRRKRDWNETLRWFDATEFPKE</sequence>
<dbReference type="PANTHER" id="PTHR31605">
    <property type="entry name" value="GLYCEROL-3-PHOSPHATE O-ACYLTRANSFERASE 1"/>
    <property type="match status" value="1"/>
</dbReference>
<evidence type="ECO:0000313" key="4">
    <source>
        <dbReference type="Proteomes" id="UP000054248"/>
    </source>
</evidence>
<keyword evidence="1" id="KW-1133">Transmembrane helix</keyword>
<dbReference type="HOGENOM" id="CLU_509122_0_0_1"/>
<keyword evidence="4" id="KW-1185">Reference proteome</keyword>
<protein>
    <recommendedName>
        <fullName evidence="2">Phospholipid/glycerol acyltransferase domain-containing protein</fullName>
    </recommendedName>
</protein>
<dbReference type="InterPro" id="IPR002123">
    <property type="entry name" value="Plipid/glycerol_acylTrfase"/>
</dbReference>
<dbReference type="OrthoDB" id="5567124at2759"/>
<dbReference type="SUPFAM" id="SSF69593">
    <property type="entry name" value="Glycerol-3-phosphate (1)-acyltransferase"/>
    <property type="match status" value="1"/>
</dbReference>
<name>A0A0C3LCE9_9AGAM</name>
<gene>
    <name evidence="3" type="ORF">M407DRAFT_14069</name>
</gene>
<dbReference type="SMART" id="SM00563">
    <property type="entry name" value="PlsC"/>
    <property type="match status" value="1"/>
</dbReference>
<organism evidence="3 4">
    <name type="scientific">Tulasnella calospora MUT 4182</name>
    <dbReference type="NCBI Taxonomy" id="1051891"/>
    <lineage>
        <taxon>Eukaryota</taxon>
        <taxon>Fungi</taxon>
        <taxon>Dikarya</taxon>
        <taxon>Basidiomycota</taxon>
        <taxon>Agaricomycotina</taxon>
        <taxon>Agaricomycetes</taxon>
        <taxon>Cantharellales</taxon>
        <taxon>Tulasnellaceae</taxon>
        <taxon>Tulasnella</taxon>
    </lineage>
</organism>
<accession>A0A0C3LCE9</accession>
<dbReference type="Proteomes" id="UP000054248">
    <property type="component" value="Unassembled WGS sequence"/>
</dbReference>
<keyword evidence="1" id="KW-0812">Transmembrane</keyword>
<evidence type="ECO:0000313" key="3">
    <source>
        <dbReference type="EMBL" id="KIO31598.1"/>
    </source>
</evidence>
<feature type="domain" description="Phospholipid/glycerol acyltransferase" evidence="2">
    <location>
        <begin position="58"/>
        <end position="192"/>
    </location>
</feature>
<evidence type="ECO:0000256" key="1">
    <source>
        <dbReference type="SAM" id="Phobius"/>
    </source>
</evidence>